<feature type="compositionally biased region" description="Basic and acidic residues" evidence="1">
    <location>
        <begin position="299"/>
        <end position="316"/>
    </location>
</feature>
<evidence type="ECO:0000313" key="3">
    <source>
        <dbReference type="Proteomes" id="UP000324832"/>
    </source>
</evidence>
<evidence type="ECO:0000256" key="1">
    <source>
        <dbReference type="SAM" id="MobiDB-lite"/>
    </source>
</evidence>
<proteinExistence type="predicted"/>
<dbReference type="EMBL" id="FZQP02003333">
    <property type="protein sequence ID" value="VVC97877.1"/>
    <property type="molecule type" value="Genomic_DNA"/>
</dbReference>
<reference evidence="2 3" key="1">
    <citation type="submission" date="2017-07" db="EMBL/GenBank/DDBJ databases">
        <authorList>
            <person name="Talla V."/>
            <person name="Backstrom N."/>
        </authorList>
    </citation>
    <scope>NUCLEOTIDE SEQUENCE [LARGE SCALE GENOMIC DNA]</scope>
</reference>
<feature type="compositionally biased region" description="Polar residues" evidence="1">
    <location>
        <begin position="330"/>
        <end position="347"/>
    </location>
</feature>
<gene>
    <name evidence="2" type="ORF">LSINAPIS_LOCUS9063</name>
</gene>
<feature type="region of interest" description="Disordered" evidence="1">
    <location>
        <begin position="268"/>
        <end position="369"/>
    </location>
</feature>
<keyword evidence="3" id="KW-1185">Reference proteome</keyword>
<accession>A0A5E4QJ05</accession>
<evidence type="ECO:0000313" key="2">
    <source>
        <dbReference type="EMBL" id="VVC97877.1"/>
    </source>
</evidence>
<protein>
    <submittedName>
        <fullName evidence="2">Uncharacterized protein</fullName>
    </submittedName>
</protein>
<sequence length="369" mass="40444">MEVSADVIELCGLLQCLGYNIKSLDTRDGNTSMDRPKTVTITCQASGIQVMLESADMGCSCPGNANESNSGFWQVSGMTGGKQLNKETTSGLIGSLPRKTREEVANNLIKIISYIKDHNESELDKPMQANKSTSLLELNTPEKSADVMPKKTSMYQRQRTYTVSTTSGSIRTRNKTSSPIRKCPVSPDLLASLVQAETNCHDLKNLLNYIIHLLAEDEKNDSSMSSLALDVSRISLIKGPELSKPFTSSPNISSLGMANEDITKHLRRAETGSTTSLKSDNNSAKQSKLRKYTPGLLKFKKESKEPPKPDKKEIKSRLFSNFMKPKPGSHSVSPSTSRLNVDASPNLSGAKKKYSHIKSTIPRPSSKKE</sequence>
<organism evidence="2 3">
    <name type="scientific">Leptidea sinapis</name>
    <dbReference type="NCBI Taxonomy" id="189913"/>
    <lineage>
        <taxon>Eukaryota</taxon>
        <taxon>Metazoa</taxon>
        <taxon>Ecdysozoa</taxon>
        <taxon>Arthropoda</taxon>
        <taxon>Hexapoda</taxon>
        <taxon>Insecta</taxon>
        <taxon>Pterygota</taxon>
        <taxon>Neoptera</taxon>
        <taxon>Endopterygota</taxon>
        <taxon>Lepidoptera</taxon>
        <taxon>Glossata</taxon>
        <taxon>Ditrysia</taxon>
        <taxon>Papilionoidea</taxon>
        <taxon>Pieridae</taxon>
        <taxon>Dismorphiinae</taxon>
        <taxon>Leptidea</taxon>
    </lineage>
</organism>
<dbReference type="Proteomes" id="UP000324832">
    <property type="component" value="Unassembled WGS sequence"/>
</dbReference>
<feature type="compositionally biased region" description="Polar residues" evidence="1">
    <location>
        <begin position="271"/>
        <end position="286"/>
    </location>
</feature>
<name>A0A5E4QJ05_9NEOP</name>
<dbReference type="AlphaFoldDB" id="A0A5E4QJ05"/>